<dbReference type="OrthoDB" id="5398343at2"/>
<keyword evidence="5 7" id="KW-1133">Transmembrane helix</keyword>
<feature type="transmembrane region" description="Helical" evidence="7">
    <location>
        <begin position="163"/>
        <end position="182"/>
    </location>
</feature>
<gene>
    <name evidence="8" type="ORF">SAMN05428963_107233</name>
</gene>
<name>A0A1T4RSR1_9HYPH</name>
<evidence type="ECO:0000256" key="6">
    <source>
        <dbReference type="ARBA" id="ARBA00023136"/>
    </source>
</evidence>
<evidence type="ECO:0000256" key="7">
    <source>
        <dbReference type="SAM" id="Phobius"/>
    </source>
</evidence>
<dbReference type="RefSeq" id="WP_078708719.1">
    <property type="nucleotide sequence ID" value="NZ_FUXL01000007.1"/>
</dbReference>
<comment type="subcellular location">
    <subcellularLocation>
        <location evidence="1">Cell membrane</location>
        <topology evidence="1">Multi-pass membrane protein</topology>
    </subcellularLocation>
</comment>
<keyword evidence="3" id="KW-1003">Cell membrane</keyword>
<reference evidence="8 9" key="1">
    <citation type="submission" date="2017-02" db="EMBL/GenBank/DDBJ databases">
        <authorList>
            <person name="Peterson S.W."/>
        </authorList>
    </citation>
    <scope>NUCLEOTIDE SEQUENCE [LARGE SCALE GENOMIC DNA]</scope>
    <source>
        <strain evidence="8 9">USBA 369</strain>
    </source>
</reference>
<evidence type="ECO:0000256" key="1">
    <source>
        <dbReference type="ARBA" id="ARBA00004651"/>
    </source>
</evidence>
<keyword evidence="4 7" id="KW-0812">Transmembrane</keyword>
<keyword evidence="9" id="KW-1185">Reference proteome</keyword>
<feature type="transmembrane region" description="Helical" evidence="7">
    <location>
        <begin position="94"/>
        <end position="110"/>
    </location>
</feature>
<feature type="transmembrane region" description="Helical" evidence="7">
    <location>
        <begin position="67"/>
        <end position="87"/>
    </location>
</feature>
<dbReference type="InterPro" id="IPR032808">
    <property type="entry name" value="DoxX"/>
</dbReference>
<sequence length="191" mass="20860">MSHVMATPRDRLILPFMSGFYDGFAKPIGWLVFRVIIGGLLVIEGWSKIMDPLAQTAFVESIGFHPGWFFSPLLAGIQVIGGGLMVIGLWTRPAALASTLMLLVTIWYHITHPYGDAFLTQEGIEFLKANTQYLTAQGQRQLLTDGGMAFLHLVQDKAVTNQIFWTVGAALIAAFGAGRLSVDGAMIGKEF</sequence>
<keyword evidence="6 7" id="KW-0472">Membrane</keyword>
<dbReference type="STRING" id="1365950.SAMN05428963_107233"/>
<dbReference type="Pfam" id="PF07681">
    <property type="entry name" value="DoxX"/>
    <property type="match status" value="1"/>
</dbReference>
<dbReference type="PANTHER" id="PTHR33452">
    <property type="entry name" value="OXIDOREDUCTASE CATD-RELATED"/>
    <property type="match status" value="1"/>
</dbReference>
<dbReference type="AlphaFoldDB" id="A0A1T4RSR1"/>
<evidence type="ECO:0000256" key="4">
    <source>
        <dbReference type="ARBA" id="ARBA00022692"/>
    </source>
</evidence>
<dbReference type="EMBL" id="FUXL01000007">
    <property type="protein sequence ID" value="SKA18937.1"/>
    <property type="molecule type" value="Genomic_DNA"/>
</dbReference>
<evidence type="ECO:0000256" key="3">
    <source>
        <dbReference type="ARBA" id="ARBA00022475"/>
    </source>
</evidence>
<accession>A0A1T4RSR1</accession>
<comment type="similarity">
    <text evidence="2">Belongs to the DoxX family.</text>
</comment>
<evidence type="ECO:0000313" key="9">
    <source>
        <dbReference type="Proteomes" id="UP000190135"/>
    </source>
</evidence>
<dbReference type="InterPro" id="IPR051907">
    <property type="entry name" value="DoxX-like_oxidoreductase"/>
</dbReference>
<proteinExistence type="inferred from homology"/>
<dbReference type="Proteomes" id="UP000190135">
    <property type="component" value="Unassembled WGS sequence"/>
</dbReference>
<dbReference type="PANTHER" id="PTHR33452:SF1">
    <property type="entry name" value="INNER MEMBRANE PROTEIN YPHA-RELATED"/>
    <property type="match status" value="1"/>
</dbReference>
<evidence type="ECO:0000313" key="8">
    <source>
        <dbReference type="EMBL" id="SKA18937.1"/>
    </source>
</evidence>
<dbReference type="GO" id="GO:0005886">
    <property type="term" value="C:plasma membrane"/>
    <property type="evidence" value="ECO:0007669"/>
    <property type="project" value="UniProtKB-SubCell"/>
</dbReference>
<feature type="transmembrane region" description="Helical" evidence="7">
    <location>
        <begin position="28"/>
        <end position="47"/>
    </location>
</feature>
<evidence type="ECO:0000256" key="2">
    <source>
        <dbReference type="ARBA" id="ARBA00006679"/>
    </source>
</evidence>
<organism evidence="8 9">
    <name type="scientific">Consotaella salsifontis</name>
    <dbReference type="NCBI Taxonomy" id="1365950"/>
    <lineage>
        <taxon>Bacteria</taxon>
        <taxon>Pseudomonadati</taxon>
        <taxon>Pseudomonadota</taxon>
        <taxon>Alphaproteobacteria</taxon>
        <taxon>Hyphomicrobiales</taxon>
        <taxon>Aurantimonadaceae</taxon>
        <taxon>Consotaella</taxon>
    </lineage>
</organism>
<protein>
    <submittedName>
        <fullName evidence="8">Putative oxidoreductase</fullName>
    </submittedName>
</protein>
<evidence type="ECO:0000256" key="5">
    <source>
        <dbReference type="ARBA" id="ARBA00022989"/>
    </source>
</evidence>